<dbReference type="STRING" id="195105.CN97_09410"/>
<dbReference type="NCBIfam" id="TIGR00666">
    <property type="entry name" value="PBP4"/>
    <property type="match status" value="1"/>
</dbReference>
<keyword evidence="4" id="KW-1185">Reference proteome</keyword>
<evidence type="ECO:0000256" key="1">
    <source>
        <dbReference type="ARBA" id="ARBA00006096"/>
    </source>
</evidence>
<dbReference type="Gene3D" id="3.40.710.10">
    <property type="entry name" value="DD-peptidase/beta-lactamase superfamily"/>
    <property type="match status" value="1"/>
</dbReference>
<dbReference type="PANTHER" id="PTHR30023:SF0">
    <property type="entry name" value="PENICILLIN-SENSITIVE CARBOXYPEPTIDASE A"/>
    <property type="match status" value="1"/>
</dbReference>
<evidence type="ECO:0000313" key="4">
    <source>
        <dbReference type="Proteomes" id="UP000028826"/>
    </source>
</evidence>
<dbReference type="GO" id="GO:0004185">
    <property type="term" value="F:serine-type carboxypeptidase activity"/>
    <property type="evidence" value="ECO:0007669"/>
    <property type="project" value="InterPro"/>
</dbReference>
<organism evidence="3 4">
    <name type="scientific">Haematobacter massiliensis</name>
    <dbReference type="NCBI Taxonomy" id="195105"/>
    <lineage>
        <taxon>Bacteria</taxon>
        <taxon>Pseudomonadati</taxon>
        <taxon>Pseudomonadota</taxon>
        <taxon>Alphaproteobacteria</taxon>
        <taxon>Rhodobacterales</taxon>
        <taxon>Paracoccaceae</taxon>
        <taxon>Haematobacter</taxon>
    </lineage>
</organism>
<keyword evidence="2" id="KW-0378">Hydrolase</keyword>
<dbReference type="InterPro" id="IPR012338">
    <property type="entry name" value="Beta-lactam/transpept-like"/>
</dbReference>
<gene>
    <name evidence="3" type="ORF">CN97_09410</name>
</gene>
<sequence length="485" mass="51173">MTRSPSLSRRSLLALLLAAPAGAACARAPETAVRPPSRPGPADLDALLARARLGAEVSFMLADPATGEVLEARDPTAAVPPASVSKTITTLYAWETLGSAHRFATRLLATGPIRDGVVQGDLILAGGGDPMLSSDDLGDMAEALRQQGVRGVTGAFRTWSGALPYVEQIDPAQPAHVGYNPAVSGLDLNFNRVQFFWQRQGGGITTRMEATGDRFRPQVRMARMRLADRDTPLFTFSGGNGTDDWTVAARALNAKGSRWLPVRSSAAYAGEAFRTLAAQRGITLGPPVPLAGAVQGTALVTHSSDDLAAIAADMLKFSNNLTAETLGLTATLARGGKAGSLASSAGEMSAWARARFGAAGIDLVDHSGLGGESRVTAAAMVRVLSGGGVLPTLLRRYDLPAGFGREPHPVEVRAKTGTLNFASGLAGYILTPGRPLVFAMFMADLDRRRALSRQERENPPGALEWTSRARRFQQELLARWIAVST</sequence>
<dbReference type="InterPro" id="IPR006311">
    <property type="entry name" value="TAT_signal"/>
</dbReference>
<dbReference type="PRINTS" id="PR00922">
    <property type="entry name" value="DADACBPTASE3"/>
</dbReference>
<protein>
    <submittedName>
        <fullName evidence="3">D-alanyl-D-alanine carboxypeptidase</fullName>
    </submittedName>
</protein>
<dbReference type="PROSITE" id="PS51257">
    <property type="entry name" value="PROKAR_LIPOPROTEIN"/>
    <property type="match status" value="1"/>
</dbReference>
<reference evidence="3 4" key="1">
    <citation type="submission" date="2014-03" db="EMBL/GenBank/DDBJ databases">
        <title>Genome of Haematobacter massiliensis CCUG 47968.</title>
        <authorList>
            <person name="Wang D."/>
            <person name="Wang G."/>
        </authorList>
    </citation>
    <scope>NUCLEOTIDE SEQUENCE [LARGE SCALE GENOMIC DNA]</scope>
    <source>
        <strain evidence="3 4">CCUG 47968</strain>
    </source>
</reference>
<dbReference type="GO" id="GO:0000270">
    <property type="term" value="P:peptidoglycan metabolic process"/>
    <property type="evidence" value="ECO:0007669"/>
    <property type="project" value="TreeGrafter"/>
</dbReference>
<dbReference type="PROSITE" id="PS51318">
    <property type="entry name" value="TAT"/>
    <property type="match status" value="1"/>
</dbReference>
<keyword evidence="3" id="KW-0645">Protease</keyword>
<dbReference type="PANTHER" id="PTHR30023">
    <property type="entry name" value="D-ALANYL-D-ALANINE CARBOXYPEPTIDASE"/>
    <property type="match status" value="1"/>
</dbReference>
<dbReference type="InterPro" id="IPR000667">
    <property type="entry name" value="Peptidase_S13"/>
</dbReference>
<accession>A0A086YAD9</accession>
<keyword evidence="3" id="KW-0121">Carboxypeptidase</keyword>
<name>A0A086YAD9_9RHOB</name>
<comment type="similarity">
    <text evidence="1">Belongs to the peptidase S13 family.</text>
</comment>
<dbReference type="eggNOG" id="COG2027">
    <property type="taxonomic scope" value="Bacteria"/>
</dbReference>
<dbReference type="Pfam" id="PF02113">
    <property type="entry name" value="Peptidase_S13"/>
    <property type="match status" value="1"/>
</dbReference>
<comment type="caution">
    <text evidence="3">The sequence shown here is derived from an EMBL/GenBank/DDBJ whole genome shotgun (WGS) entry which is preliminary data.</text>
</comment>
<proteinExistence type="inferred from homology"/>
<dbReference type="RefSeq" id="WP_035707550.1">
    <property type="nucleotide sequence ID" value="NZ_CAMIFG010000054.1"/>
</dbReference>
<dbReference type="Gene3D" id="3.50.80.20">
    <property type="entry name" value="D-Ala-D-Ala carboxypeptidase C, peptidase S13"/>
    <property type="match status" value="1"/>
</dbReference>
<evidence type="ECO:0000256" key="2">
    <source>
        <dbReference type="ARBA" id="ARBA00022801"/>
    </source>
</evidence>
<dbReference type="SUPFAM" id="SSF56601">
    <property type="entry name" value="beta-lactamase/transpeptidase-like"/>
    <property type="match status" value="1"/>
</dbReference>
<dbReference type="GO" id="GO:0006508">
    <property type="term" value="P:proteolysis"/>
    <property type="evidence" value="ECO:0007669"/>
    <property type="project" value="InterPro"/>
</dbReference>
<evidence type="ECO:0000313" key="3">
    <source>
        <dbReference type="EMBL" id="KFI31239.1"/>
    </source>
</evidence>
<dbReference type="OrthoDB" id="5372081at2"/>
<dbReference type="EMBL" id="JGYG01000002">
    <property type="protein sequence ID" value="KFI31239.1"/>
    <property type="molecule type" value="Genomic_DNA"/>
</dbReference>
<dbReference type="AlphaFoldDB" id="A0A086YAD9"/>
<dbReference type="Proteomes" id="UP000028826">
    <property type="component" value="Unassembled WGS sequence"/>
</dbReference>